<dbReference type="PRINTS" id="PR00126">
    <property type="entry name" value="ATPASEGAMMA"/>
</dbReference>
<dbReference type="Gene3D" id="3.40.1380.10">
    <property type="match status" value="1"/>
</dbReference>
<dbReference type="SUPFAM" id="SSF52943">
    <property type="entry name" value="ATP synthase (F1-ATPase), gamma subunit"/>
    <property type="match status" value="1"/>
</dbReference>
<keyword evidence="6" id="KW-0406">Ion transport</keyword>
<keyword evidence="5" id="KW-0375">Hydrogen ion transport</keyword>
<evidence type="ECO:0000256" key="5">
    <source>
        <dbReference type="ARBA" id="ARBA00022781"/>
    </source>
</evidence>
<evidence type="ECO:0000256" key="3">
    <source>
        <dbReference type="ARBA" id="ARBA00007681"/>
    </source>
</evidence>
<keyword evidence="4" id="KW-0813">Transport</keyword>
<dbReference type="PANTHER" id="PTHR11693">
    <property type="entry name" value="ATP SYNTHASE GAMMA CHAIN"/>
    <property type="match status" value="1"/>
</dbReference>
<evidence type="ECO:0000256" key="9">
    <source>
        <dbReference type="ARBA" id="ARBA00023310"/>
    </source>
</evidence>
<dbReference type="InterPro" id="IPR035968">
    <property type="entry name" value="ATP_synth_F1_ATPase_gsu"/>
</dbReference>
<evidence type="ECO:0000256" key="7">
    <source>
        <dbReference type="ARBA" id="ARBA00023136"/>
    </source>
</evidence>
<evidence type="ECO:0000256" key="2">
    <source>
        <dbReference type="ARBA" id="ARBA00004170"/>
    </source>
</evidence>
<name>A0A6H1TTG4_9CYAN</name>
<evidence type="ECO:0000313" key="11">
    <source>
        <dbReference type="Proteomes" id="UP000500857"/>
    </source>
</evidence>
<organism evidence="10 11">
    <name type="scientific">Oxynema aestuarii AP17</name>
    <dbReference type="NCBI Taxonomy" id="2064643"/>
    <lineage>
        <taxon>Bacteria</taxon>
        <taxon>Bacillati</taxon>
        <taxon>Cyanobacteriota</taxon>
        <taxon>Cyanophyceae</taxon>
        <taxon>Oscillatoriophycideae</taxon>
        <taxon>Oscillatoriales</taxon>
        <taxon>Oscillatoriaceae</taxon>
        <taxon>Oxynema</taxon>
        <taxon>Oxynema aestuarii</taxon>
    </lineage>
</organism>
<dbReference type="RefSeq" id="WP_168568051.1">
    <property type="nucleotide sequence ID" value="NZ_CP051167.1"/>
</dbReference>
<comment type="subcellular location">
    <subcellularLocation>
        <location evidence="2">Membrane</location>
        <topology evidence="2">Peripheral membrane protein</topology>
    </subcellularLocation>
</comment>
<dbReference type="Gene3D" id="1.10.287.80">
    <property type="entry name" value="ATP synthase, gamma subunit, helix hairpin domain"/>
    <property type="match status" value="1"/>
</dbReference>
<dbReference type="PANTHER" id="PTHR11693:SF22">
    <property type="entry name" value="ATP SYNTHASE SUBUNIT GAMMA, MITOCHONDRIAL"/>
    <property type="match status" value="1"/>
</dbReference>
<keyword evidence="11" id="KW-1185">Reference proteome</keyword>
<protein>
    <submittedName>
        <fullName evidence="10">F0F1 ATP synthase subunit gamma</fullName>
    </submittedName>
</protein>
<dbReference type="KEGG" id="oxy:HCG48_04270"/>
<accession>A0A6H1TTG4</accession>
<keyword evidence="9" id="KW-0066">ATP synthesis</keyword>
<dbReference type="NCBIfam" id="TIGR03323">
    <property type="entry name" value="alt_F1F0_F1_gam"/>
    <property type="match status" value="1"/>
</dbReference>
<evidence type="ECO:0000313" key="10">
    <source>
        <dbReference type="EMBL" id="QIZ69894.1"/>
    </source>
</evidence>
<dbReference type="GO" id="GO:0045259">
    <property type="term" value="C:proton-transporting ATP synthase complex"/>
    <property type="evidence" value="ECO:0007669"/>
    <property type="project" value="UniProtKB-KW"/>
</dbReference>
<dbReference type="InterPro" id="IPR000131">
    <property type="entry name" value="ATP_synth_F1_gsu"/>
</dbReference>
<reference evidence="10 11" key="1">
    <citation type="submission" date="2020-04" db="EMBL/GenBank/DDBJ databases">
        <authorList>
            <person name="Basu S."/>
            <person name="Maruthanayagam V."/>
            <person name="Chakraborty S."/>
            <person name="Pramanik A."/>
            <person name="Mukherjee J."/>
            <person name="Brink B."/>
        </authorList>
    </citation>
    <scope>NUCLEOTIDE SEQUENCE [LARGE SCALE GENOMIC DNA]</scope>
    <source>
        <strain evidence="10 11">AP17</strain>
    </source>
</reference>
<keyword evidence="7" id="KW-0472">Membrane</keyword>
<dbReference type="GO" id="GO:0046933">
    <property type="term" value="F:proton-transporting ATP synthase activity, rotational mechanism"/>
    <property type="evidence" value="ECO:0007669"/>
    <property type="project" value="InterPro"/>
</dbReference>
<gene>
    <name evidence="10" type="ORF">HCG48_04270</name>
</gene>
<comment type="function">
    <text evidence="1">Produces ATP from ADP in the presence of a proton gradient across the membrane. The gamma chain is believed to be important in regulating ATPase activity and the flow of protons through the CF(0) complex.</text>
</comment>
<dbReference type="Proteomes" id="UP000500857">
    <property type="component" value="Chromosome"/>
</dbReference>
<comment type="similarity">
    <text evidence="3">Belongs to the ATPase gamma chain family.</text>
</comment>
<evidence type="ECO:0000256" key="4">
    <source>
        <dbReference type="ARBA" id="ARBA00022448"/>
    </source>
</evidence>
<sequence length="294" mass="33092">MTNIEDLKRQIDTSRDLLSVVKTMKALAAVSIRQYEKAVESLAEYNRTVEMGLQVVLRTQVQPRSLRPGAGESFAAVVFGSDWGMCGQFNEQIASVAIAAIERQSERSRDRRILVVGLRAAGALEAAGLQVDRQFAVPSSASAIATLVREILLAIDPWQERQAIDRLVLFYNQSRGSSAYRPYQQQILPLDRPWLDRLKSSQWPTRMLPQFTLAPDRLFSALIREYCFVSLFRACAQSLASENASRLASMQIAEKNIGDRLEDLNVQYQYERQNSITSELLDIVSGFEALRELS</sequence>
<dbReference type="InterPro" id="IPR017709">
    <property type="entry name" value="Alt_ATP_synth_F1_gsu"/>
</dbReference>
<dbReference type="EMBL" id="CP051167">
    <property type="protein sequence ID" value="QIZ69894.1"/>
    <property type="molecule type" value="Genomic_DNA"/>
</dbReference>
<evidence type="ECO:0000256" key="8">
    <source>
        <dbReference type="ARBA" id="ARBA00023196"/>
    </source>
</evidence>
<evidence type="ECO:0000256" key="6">
    <source>
        <dbReference type="ARBA" id="ARBA00023065"/>
    </source>
</evidence>
<proteinExistence type="inferred from homology"/>
<evidence type="ECO:0000256" key="1">
    <source>
        <dbReference type="ARBA" id="ARBA00003456"/>
    </source>
</evidence>
<dbReference type="Pfam" id="PF00231">
    <property type="entry name" value="ATP-synt"/>
    <property type="match status" value="1"/>
</dbReference>
<dbReference type="CDD" id="cd12151">
    <property type="entry name" value="F1-ATPase_gamma"/>
    <property type="match status" value="1"/>
</dbReference>
<keyword evidence="8" id="KW-0139">CF(1)</keyword>
<dbReference type="AlphaFoldDB" id="A0A6H1TTG4"/>